<accession>X1UI57</accession>
<feature type="non-terminal residue" evidence="1">
    <location>
        <position position="1"/>
    </location>
</feature>
<protein>
    <submittedName>
        <fullName evidence="1">Uncharacterized protein</fullName>
    </submittedName>
</protein>
<reference evidence="1" key="1">
    <citation type="journal article" date="2014" name="Front. Microbiol.">
        <title>High frequency of phylogenetically diverse reductive dehalogenase-homologous genes in deep subseafloor sedimentary metagenomes.</title>
        <authorList>
            <person name="Kawai M."/>
            <person name="Futagami T."/>
            <person name="Toyoda A."/>
            <person name="Takaki Y."/>
            <person name="Nishi S."/>
            <person name="Hori S."/>
            <person name="Arai W."/>
            <person name="Tsubouchi T."/>
            <person name="Morono Y."/>
            <person name="Uchiyama I."/>
            <person name="Ito T."/>
            <person name="Fujiyama A."/>
            <person name="Inagaki F."/>
            <person name="Takami H."/>
        </authorList>
    </citation>
    <scope>NUCLEOTIDE SEQUENCE</scope>
    <source>
        <strain evidence="1">Expedition CK06-06</strain>
    </source>
</reference>
<sequence length="34" mass="4151">IYRKINKNYVDVDHMYLIVPDQVFTNHRQICSVK</sequence>
<dbReference type="EMBL" id="BARW01017163">
    <property type="protein sequence ID" value="GAI99565.1"/>
    <property type="molecule type" value="Genomic_DNA"/>
</dbReference>
<comment type="caution">
    <text evidence="1">The sequence shown here is derived from an EMBL/GenBank/DDBJ whole genome shotgun (WGS) entry which is preliminary data.</text>
</comment>
<dbReference type="AlphaFoldDB" id="X1UI57"/>
<name>X1UI57_9ZZZZ</name>
<evidence type="ECO:0000313" key="1">
    <source>
        <dbReference type="EMBL" id="GAI99565.1"/>
    </source>
</evidence>
<organism evidence="1">
    <name type="scientific">marine sediment metagenome</name>
    <dbReference type="NCBI Taxonomy" id="412755"/>
    <lineage>
        <taxon>unclassified sequences</taxon>
        <taxon>metagenomes</taxon>
        <taxon>ecological metagenomes</taxon>
    </lineage>
</organism>
<proteinExistence type="predicted"/>
<gene>
    <name evidence="1" type="ORF">S12H4_29710</name>
</gene>